<accession>A0A2S7M149</accession>
<organism evidence="1 2">
    <name type="scientific">Enterococcus faecalis</name>
    <name type="common">Streptococcus faecalis</name>
    <dbReference type="NCBI Taxonomy" id="1351"/>
    <lineage>
        <taxon>Bacteria</taxon>
        <taxon>Bacillati</taxon>
        <taxon>Bacillota</taxon>
        <taxon>Bacilli</taxon>
        <taxon>Lactobacillales</taxon>
        <taxon>Enterococcaceae</taxon>
        <taxon>Enterococcus</taxon>
    </lineage>
</organism>
<gene>
    <name evidence="1" type="ORF">H9Q64_11720</name>
</gene>
<dbReference type="Proteomes" id="UP000516122">
    <property type="component" value="Chromosome"/>
</dbReference>
<protein>
    <submittedName>
        <fullName evidence="1">Uncharacterized protein</fullName>
    </submittedName>
</protein>
<evidence type="ECO:0000313" key="1">
    <source>
        <dbReference type="EMBL" id="QNP39350.1"/>
    </source>
</evidence>
<sequence length="112" mass="12931">MTEYLKKLSEKLNDTKIPVYFKLPDVSIKEPFYVIGSHTGDDSRSAKFGTAIVDTTLQIDLFYPIDSRTKVEEAIFQTKVALNKRMTHQLLIDHSIGREVYHIIFRISDLII</sequence>
<dbReference type="EMBL" id="CP060804">
    <property type="protein sequence ID" value="QNP39350.1"/>
    <property type="molecule type" value="Genomic_DNA"/>
</dbReference>
<evidence type="ECO:0000313" key="2">
    <source>
        <dbReference type="Proteomes" id="UP000516122"/>
    </source>
</evidence>
<proteinExistence type="predicted"/>
<name>A0A2S7M149_ENTFL</name>
<reference evidence="1 2" key="1">
    <citation type="submission" date="2020-08" db="EMBL/GenBank/DDBJ databases">
        <title>Enterococcus faecalis SF28073 genome assembly.</title>
        <authorList>
            <person name="Duerkop B.A."/>
            <person name="Johnson C.N."/>
        </authorList>
    </citation>
    <scope>NUCLEOTIDE SEQUENCE [LARGE SCALE GENOMIC DNA]</scope>
    <source>
        <strain evidence="1 2">SF28073</strain>
    </source>
</reference>
<dbReference type="AlphaFoldDB" id="A0A2S7M149"/>